<name>A0A067M5K0_BOTB1</name>
<feature type="transmembrane region" description="Helical" evidence="3">
    <location>
        <begin position="305"/>
        <end position="330"/>
    </location>
</feature>
<dbReference type="EMBL" id="KL198113">
    <property type="protein sequence ID" value="KDQ07162.1"/>
    <property type="molecule type" value="Genomic_DNA"/>
</dbReference>
<evidence type="ECO:0000313" key="6">
    <source>
        <dbReference type="Proteomes" id="UP000027195"/>
    </source>
</evidence>
<dbReference type="PROSITE" id="PS51767">
    <property type="entry name" value="PEPTIDASE_A1"/>
    <property type="match status" value="1"/>
</dbReference>
<evidence type="ECO:0000256" key="3">
    <source>
        <dbReference type="SAM" id="Phobius"/>
    </source>
</evidence>
<evidence type="ECO:0000313" key="5">
    <source>
        <dbReference type="EMBL" id="KDQ07162.1"/>
    </source>
</evidence>
<feature type="region of interest" description="Disordered" evidence="2">
    <location>
        <begin position="342"/>
        <end position="442"/>
    </location>
</feature>
<keyword evidence="3" id="KW-1133">Transmembrane helix</keyword>
<dbReference type="PANTHER" id="PTHR47966">
    <property type="entry name" value="BETA-SITE APP-CLEAVING ENZYME, ISOFORM A-RELATED"/>
    <property type="match status" value="1"/>
</dbReference>
<dbReference type="STRING" id="930990.A0A067M5K0"/>
<sequence length="442" mass="46634">MSSTYQPYVEGQKNVSLGSGGITGITAKETCALKTDSGGWWDYANQTIVVASDGISGYSGTAVGSGSGIVGLGLSAAQTMSDSILGQYLYANDDDAYVSVGLALNDNSDSAANGGEMHLLAPDPTAYQGDISLVNVVNLSDTQQPPVAASTDWAFPITSWNFSIPGGQYVSASGGVAMVEVYLPEIVVPFSVAPSIFNLVNSSRLTRIDRNSTVWAIPCDSKFQLALSVGSVTFALSERELVVKNGTACESAIRSWLDPAMSTYLFGNTLLRQSYIVFSASRNGIGHSKLGFANRSTHNPHTQKIGIIVGAVVGGVALLALLIGGIFLFLRWRNRDRTAPSTQFNQDVLGNPAAPGTLGPAAPLTWTPYDPRQASNYTPPESRRQSQAGHRDSYFIPPQNAPVGAGHMQPYNNPVSAQSQAATSPRGSVNMWVTSLSPNATD</sequence>
<dbReference type="InterPro" id="IPR001461">
    <property type="entry name" value="Aspartic_peptidase_A1"/>
</dbReference>
<feature type="compositionally biased region" description="Basic and acidic residues" evidence="2">
    <location>
        <begin position="381"/>
        <end position="393"/>
    </location>
</feature>
<protein>
    <recommendedName>
        <fullName evidence="4">Peptidase A1 domain-containing protein</fullName>
    </recommendedName>
</protein>
<proteinExistence type="inferred from homology"/>
<dbReference type="InterPro" id="IPR033121">
    <property type="entry name" value="PEPTIDASE_A1"/>
</dbReference>
<dbReference type="HOGENOM" id="CLU_042935_0_0_1"/>
<dbReference type="Proteomes" id="UP000027195">
    <property type="component" value="Unassembled WGS sequence"/>
</dbReference>
<feature type="domain" description="Peptidase A1" evidence="4">
    <location>
        <begin position="1"/>
        <end position="293"/>
    </location>
</feature>
<gene>
    <name evidence="5" type="ORF">BOTBODRAFT_38996</name>
</gene>
<dbReference type="CDD" id="cd12087">
    <property type="entry name" value="TM_EGFR-like"/>
    <property type="match status" value="1"/>
</dbReference>
<dbReference type="InterPro" id="IPR021109">
    <property type="entry name" value="Peptidase_aspartic_dom_sf"/>
</dbReference>
<dbReference type="AlphaFoldDB" id="A0A067M5K0"/>
<comment type="similarity">
    <text evidence="1">Belongs to the peptidase A1 family.</text>
</comment>
<dbReference type="PANTHER" id="PTHR47966:SF51">
    <property type="entry name" value="BETA-SITE APP-CLEAVING ENZYME, ISOFORM A-RELATED"/>
    <property type="match status" value="1"/>
</dbReference>
<keyword evidence="3" id="KW-0812">Transmembrane</keyword>
<feature type="compositionally biased region" description="Polar residues" evidence="2">
    <location>
        <begin position="410"/>
        <end position="442"/>
    </location>
</feature>
<evidence type="ECO:0000259" key="4">
    <source>
        <dbReference type="PROSITE" id="PS51767"/>
    </source>
</evidence>
<accession>A0A067M5K0</accession>
<dbReference type="GO" id="GO:0004190">
    <property type="term" value="F:aspartic-type endopeptidase activity"/>
    <property type="evidence" value="ECO:0007669"/>
    <property type="project" value="InterPro"/>
</dbReference>
<dbReference type="OrthoDB" id="2563011at2759"/>
<dbReference type="InParanoid" id="A0A067M5K0"/>
<keyword evidence="3" id="KW-0472">Membrane</keyword>
<keyword evidence="6" id="KW-1185">Reference proteome</keyword>
<reference evidence="6" key="1">
    <citation type="journal article" date="2014" name="Proc. Natl. Acad. Sci. U.S.A.">
        <title>Extensive sampling of basidiomycete genomes demonstrates inadequacy of the white-rot/brown-rot paradigm for wood decay fungi.</title>
        <authorList>
            <person name="Riley R."/>
            <person name="Salamov A.A."/>
            <person name="Brown D.W."/>
            <person name="Nagy L.G."/>
            <person name="Floudas D."/>
            <person name="Held B.W."/>
            <person name="Levasseur A."/>
            <person name="Lombard V."/>
            <person name="Morin E."/>
            <person name="Otillar R."/>
            <person name="Lindquist E.A."/>
            <person name="Sun H."/>
            <person name="LaButti K.M."/>
            <person name="Schmutz J."/>
            <person name="Jabbour D."/>
            <person name="Luo H."/>
            <person name="Baker S.E."/>
            <person name="Pisabarro A.G."/>
            <person name="Walton J.D."/>
            <person name="Blanchette R.A."/>
            <person name="Henrissat B."/>
            <person name="Martin F."/>
            <person name="Cullen D."/>
            <person name="Hibbett D.S."/>
            <person name="Grigoriev I.V."/>
        </authorList>
    </citation>
    <scope>NUCLEOTIDE SEQUENCE [LARGE SCALE GENOMIC DNA]</scope>
    <source>
        <strain evidence="6">FD-172 SS1</strain>
    </source>
</reference>
<evidence type="ECO:0000256" key="2">
    <source>
        <dbReference type="SAM" id="MobiDB-lite"/>
    </source>
</evidence>
<dbReference type="SUPFAM" id="SSF50630">
    <property type="entry name" value="Acid proteases"/>
    <property type="match status" value="1"/>
</dbReference>
<dbReference type="Gene3D" id="2.40.70.10">
    <property type="entry name" value="Acid Proteases"/>
    <property type="match status" value="2"/>
</dbReference>
<dbReference type="Pfam" id="PF00026">
    <property type="entry name" value="Asp"/>
    <property type="match status" value="1"/>
</dbReference>
<dbReference type="GO" id="GO:0006508">
    <property type="term" value="P:proteolysis"/>
    <property type="evidence" value="ECO:0007669"/>
    <property type="project" value="InterPro"/>
</dbReference>
<evidence type="ECO:0000256" key="1">
    <source>
        <dbReference type="ARBA" id="ARBA00007447"/>
    </source>
</evidence>
<feature type="compositionally biased region" description="Low complexity" evidence="2">
    <location>
        <begin position="352"/>
        <end position="365"/>
    </location>
</feature>
<organism evidence="5 6">
    <name type="scientific">Botryobasidium botryosum (strain FD-172 SS1)</name>
    <dbReference type="NCBI Taxonomy" id="930990"/>
    <lineage>
        <taxon>Eukaryota</taxon>
        <taxon>Fungi</taxon>
        <taxon>Dikarya</taxon>
        <taxon>Basidiomycota</taxon>
        <taxon>Agaricomycotina</taxon>
        <taxon>Agaricomycetes</taxon>
        <taxon>Cantharellales</taxon>
        <taxon>Botryobasidiaceae</taxon>
        <taxon>Botryobasidium</taxon>
    </lineage>
</organism>